<comment type="similarity">
    <text evidence="1">Belongs to the actin family.</text>
</comment>
<evidence type="ECO:0000256" key="1">
    <source>
        <dbReference type="RuleBase" id="RU000487"/>
    </source>
</evidence>
<dbReference type="InterPro" id="IPR004000">
    <property type="entry name" value="Actin"/>
</dbReference>
<protein>
    <submittedName>
        <fullName evidence="3">Uncharacterized protein</fullName>
    </submittedName>
</protein>
<dbReference type="STRING" id="52247.A0A4T0X5W2"/>
<dbReference type="PANTHER" id="PTHR11937">
    <property type="entry name" value="ACTIN"/>
    <property type="match status" value="1"/>
</dbReference>
<reference evidence="3 4" key="1">
    <citation type="journal article" date="2019" name="Front. Genet.">
        <title>Whole-Genome Sequencing of the Opportunistic Yeast Pathogen Candida inconspicua Uncovers Its Hybrid Origin.</title>
        <authorList>
            <person name="Mixao V."/>
            <person name="Hansen A.P."/>
            <person name="Saus E."/>
            <person name="Boekhout T."/>
            <person name="Lass-Florl C."/>
            <person name="Gabaldon T."/>
        </authorList>
    </citation>
    <scope>NUCLEOTIDE SEQUENCE [LARGE SCALE GENOMIC DNA]</scope>
    <source>
        <strain evidence="3 4">CBS 180</strain>
    </source>
</reference>
<gene>
    <name evidence="3" type="ORF">CANINC_001084</name>
</gene>
<sequence length="631" mass="71437">MPPKRGSGLGHSTTTDPEILAKRKKGRQIANERMQVIINAQGTKKIEDESLSFSSIPQVLLINQKNYYTNYLKKDENFLMLRDNEKKGDRTLAIHPGGHNIKIGWVDDVDPIYVPNYVGYIKRKNISFEKKGSYPEKEEIDGISVLKDEKFKERMKDLFVEFKERMKAQKKRVLPNCHEACFNFNLKQKKEEHVVEEVEEVNEVKFIKAKKWFEKTGKDYVVGEEVFRLHDEEEWNIRSPFCFKEVGGNELGFNDINGGYFCREEILGDIEILIRHSLEVYFEVKKREEIRNINIVLIIPTLYRKSYVESMMEILLERMEFNEVCILPEGMAATYGVGLSSGCIVDIGHNGIHICCIDEGIVVDDSCIVTKYGIESIIKIWSKLLISQQFPIDINLNKRKDFKIMEDTFKTHVTLDDSKGGSIAVGGVILPISKRGIKRYQFKIFDESMIAPMSLFKPEVFRDNEKEEKEEGEGEGKEKEKMDIKKSLFNGKSSDFKGYENEDPKSKLTNNEGDLRDKNLIEAIIASINESGNNSSKMWSNIVIVGGGASIEQIDNIIAEKLINSGVVPIGVTIDVSVGGKTQGGGLSGDSVCWKGGCVMGRIGVSGVSVHRRQWSVLGERALVHGSVVQY</sequence>
<dbReference type="SMART" id="SM00268">
    <property type="entry name" value="ACTIN"/>
    <property type="match status" value="1"/>
</dbReference>
<dbReference type="Pfam" id="PF00022">
    <property type="entry name" value="Actin"/>
    <property type="match status" value="1"/>
</dbReference>
<feature type="region of interest" description="Disordered" evidence="2">
    <location>
        <begin position="461"/>
        <end position="484"/>
    </location>
</feature>
<dbReference type="InterPro" id="IPR043129">
    <property type="entry name" value="ATPase_NBD"/>
</dbReference>
<dbReference type="SUPFAM" id="SSF53067">
    <property type="entry name" value="Actin-like ATPase domain"/>
    <property type="match status" value="2"/>
</dbReference>
<dbReference type="Gene3D" id="3.30.420.40">
    <property type="match status" value="2"/>
</dbReference>
<proteinExistence type="inferred from homology"/>
<evidence type="ECO:0000313" key="4">
    <source>
        <dbReference type="Proteomes" id="UP000307173"/>
    </source>
</evidence>
<dbReference type="OrthoDB" id="5572108at2759"/>
<dbReference type="CDD" id="cd10206">
    <property type="entry name" value="ASKHA_NBD_Arp8-like"/>
    <property type="match status" value="1"/>
</dbReference>
<dbReference type="Gene3D" id="3.90.640.10">
    <property type="entry name" value="Actin, Chain A, domain 4"/>
    <property type="match status" value="1"/>
</dbReference>
<dbReference type="EMBL" id="SELW01000155">
    <property type="protein sequence ID" value="TID30382.1"/>
    <property type="molecule type" value="Genomic_DNA"/>
</dbReference>
<dbReference type="Proteomes" id="UP000307173">
    <property type="component" value="Unassembled WGS sequence"/>
</dbReference>
<accession>A0A4T0X5W2</accession>
<organism evidence="3 4">
    <name type="scientific">Pichia inconspicua</name>
    <dbReference type="NCBI Taxonomy" id="52247"/>
    <lineage>
        <taxon>Eukaryota</taxon>
        <taxon>Fungi</taxon>
        <taxon>Dikarya</taxon>
        <taxon>Ascomycota</taxon>
        <taxon>Saccharomycotina</taxon>
        <taxon>Pichiomycetes</taxon>
        <taxon>Pichiales</taxon>
        <taxon>Pichiaceae</taxon>
        <taxon>Pichia</taxon>
    </lineage>
</organism>
<evidence type="ECO:0000313" key="3">
    <source>
        <dbReference type="EMBL" id="TID30382.1"/>
    </source>
</evidence>
<keyword evidence="4" id="KW-1185">Reference proteome</keyword>
<comment type="caution">
    <text evidence="3">The sequence shown here is derived from an EMBL/GenBank/DDBJ whole genome shotgun (WGS) entry which is preliminary data.</text>
</comment>
<evidence type="ECO:0000256" key="2">
    <source>
        <dbReference type="SAM" id="MobiDB-lite"/>
    </source>
</evidence>
<dbReference type="AlphaFoldDB" id="A0A4T0X5W2"/>
<name>A0A4T0X5W2_9ASCO</name>